<dbReference type="PROSITE" id="PS50206">
    <property type="entry name" value="RHODANESE_3"/>
    <property type="match status" value="1"/>
</dbReference>
<name>A0ABP0JDT3_9DINO</name>
<feature type="domain" description="Rhodanese" evidence="1">
    <location>
        <begin position="292"/>
        <end position="380"/>
    </location>
</feature>
<dbReference type="CDD" id="cd00158">
    <property type="entry name" value="RHOD"/>
    <property type="match status" value="1"/>
</dbReference>
<comment type="caution">
    <text evidence="2">The sequence shown here is derived from an EMBL/GenBank/DDBJ whole genome shotgun (WGS) entry which is preliminary data.</text>
</comment>
<dbReference type="Proteomes" id="UP001642484">
    <property type="component" value="Unassembled WGS sequence"/>
</dbReference>
<organism evidence="2 3">
    <name type="scientific">Durusdinium trenchii</name>
    <dbReference type="NCBI Taxonomy" id="1381693"/>
    <lineage>
        <taxon>Eukaryota</taxon>
        <taxon>Sar</taxon>
        <taxon>Alveolata</taxon>
        <taxon>Dinophyceae</taxon>
        <taxon>Suessiales</taxon>
        <taxon>Symbiodiniaceae</taxon>
        <taxon>Durusdinium</taxon>
    </lineage>
</organism>
<gene>
    <name evidence="2" type="ORF">CCMP2556_LOCUS10819</name>
</gene>
<evidence type="ECO:0000313" key="2">
    <source>
        <dbReference type="EMBL" id="CAK9012354.1"/>
    </source>
</evidence>
<dbReference type="InterPro" id="IPR036873">
    <property type="entry name" value="Rhodanese-like_dom_sf"/>
</dbReference>
<dbReference type="InterPro" id="IPR001763">
    <property type="entry name" value="Rhodanese-like_dom"/>
</dbReference>
<dbReference type="Gene3D" id="3.40.250.10">
    <property type="entry name" value="Rhodanese-like domain"/>
    <property type="match status" value="1"/>
</dbReference>
<dbReference type="InterPro" id="IPR050229">
    <property type="entry name" value="GlpE_sulfurtransferase"/>
</dbReference>
<dbReference type="SMART" id="SM00450">
    <property type="entry name" value="RHOD"/>
    <property type="match status" value="1"/>
</dbReference>
<reference evidence="2 3" key="1">
    <citation type="submission" date="2024-02" db="EMBL/GenBank/DDBJ databases">
        <authorList>
            <person name="Chen Y."/>
            <person name="Shah S."/>
            <person name="Dougan E. K."/>
            <person name="Thang M."/>
            <person name="Chan C."/>
        </authorList>
    </citation>
    <scope>NUCLEOTIDE SEQUENCE [LARGE SCALE GENOMIC DNA]</scope>
</reference>
<evidence type="ECO:0000313" key="3">
    <source>
        <dbReference type="Proteomes" id="UP001642484"/>
    </source>
</evidence>
<dbReference type="PANTHER" id="PTHR43031">
    <property type="entry name" value="FAD-DEPENDENT OXIDOREDUCTASE"/>
    <property type="match status" value="1"/>
</dbReference>
<dbReference type="PANTHER" id="PTHR43031:SF1">
    <property type="entry name" value="PYRIDINE NUCLEOTIDE-DISULPHIDE OXIDOREDUCTASE"/>
    <property type="match status" value="1"/>
</dbReference>
<protein>
    <recommendedName>
        <fullName evidence="1">Rhodanese domain-containing protein</fullName>
    </recommendedName>
</protein>
<dbReference type="Pfam" id="PF00581">
    <property type="entry name" value="Rhodanese"/>
    <property type="match status" value="1"/>
</dbReference>
<dbReference type="EMBL" id="CAXAMN010005113">
    <property type="protein sequence ID" value="CAK9012354.1"/>
    <property type="molecule type" value="Genomic_DNA"/>
</dbReference>
<dbReference type="SUPFAM" id="SSF52821">
    <property type="entry name" value="Rhodanese/Cell cycle control phosphatase"/>
    <property type="match status" value="1"/>
</dbReference>
<sequence length="387" mass="42402">MALRFELLALGSALIIQLFYSQLYETFFQQSAAEPGTTAPSASPSTPKVDDVPNLEVIEVREYLSSECDGPPARVWEIRVEVESTPDHPGVLPCIKIRPQMKVPGEMTSRALAENLYGRVSCETLRHEEGGFLDLCSDETCSEAGCQRISIVPEGECGLSFTGFSAVPGARRVPFRRRLQSVGRGMRRSLAGLAGVAGPIWSCWLFAPCRHFSPAGRCGHIHLRAEKIIDLSSLDLSVNDTDEADDWEAMIDRMDFQGGLPTASDFRAPEQSSAYDEEAFLEIEATELKRALQNGYAIWDVREPDEYRLGHLPQSKNVPLSDLEAALEPFPERGLLLICATGSRSSQAQVRLSRVYGISNVFSVRGGLAAWEAAGGQVSLNYSGDDL</sequence>
<evidence type="ECO:0000259" key="1">
    <source>
        <dbReference type="PROSITE" id="PS50206"/>
    </source>
</evidence>
<accession>A0ABP0JDT3</accession>
<proteinExistence type="predicted"/>
<keyword evidence="3" id="KW-1185">Reference proteome</keyword>